<comment type="caution">
    <text evidence="2">The sequence shown here is derived from an EMBL/GenBank/DDBJ whole genome shotgun (WGS) entry which is preliminary data.</text>
</comment>
<organism evidence="2 3">
    <name type="scientific">Olea europaea subsp. europaea</name>
    <dbReference type="NCBI Taxonomy" id="158383"/>
    <lineage>
        <taxon>Eukaryota</taxon>
        <taxon>Viridiplantae</taxon>
        <taxon>Streptophyta</taxon>
        <taxon>Embryophyta</taxon>
        <taxon>Tracheophyta</taxon>
        <taxon>Spermatophyta</taxon>
        <taxon>Magnoliopsida</taxon>
        <taxon>eudicotyledons</taxon>
        <taxon>Gunneridae</taxon>
        <taxon>Pentapetalae</taxon>
        <taxon>asterids</taxon>
        <taxon>lamiids</taxon>
        <taxon>Lamiales</taxon>
        <taxon>Oleaceae</taxon>
        <taxon>Oleeae</taxon>
        <taxon>Olea</taxon>
    </lineage>
</organism>
<reference evidence="2 3" key="1">
    <citation type="submission" date="2019-12" db="EMBL/GenBank/DDBJ databases">
        <authorList>
            <person name="Alioto T."/>
            <person name="Alioto T."/>
            <person name="Gomez Garrido J."/>
        </authorList>
    </citation>
    <scope>NUCLEOTIDE SEQUENCE [LARGE SCALE GENOMIC DNA]</scope>
</reference>
<name>A0A8S0S767_OLEEU</name>
<dbReference type="AlphaFoldDB" id="A0A8S0S767"/>
<evidence type="ECO:0000313" key="3">
    <source>
        <dbReference type="Proteomes" id="UP000594638"/>
    </source>
</evidence>
<dbReference type="EMBL" id="CACTIH010003932">
    <property type="protein sequence ID" value="CAA2987553.1"/>
    <property type="molecule type" value="Genomic_DNA"/>
</dbReference>
<protein>
    <submittedName>
        <fullName evidence="2">Uncharacterized protein</fullName>
    </submittedName>
</protein>
<keyword evidence="3" id="KW-1185">Reference proteome</keyword>
<evidence type="ECO:0000313" key="2">
    <source>
        <dbReference type="EMBL" id="CAA2987553.1"/>
    </source>
</evidence>
<accession>A0A8S0S767</accession>
<sequence>MFEDSLYEDMHDFAPVKEENSGSSDEADKMDKVASIMDIFGLWNVTRASLMGRKKREKRTKIFVMDFLYSINRIAFVIEKVEAKIEKLVGPNVSNAKACMKKLLRRAD</sequence>
<dbReference type="Gramene" id="OE9A116581T1">
    <property type="protein sequence ID" value="OE9A116581C1"/>
    <property type="gene ID" value="OE9A116581"/>
</dbReference>
<evidence type="ECO:0000256" key="1">
    <source>
        <dbReference type="SAM" id="MobiDB-lite"/>
    </source>
</evidence>
<feature type="compositionally biased region" description="Basic and acidic residues" evidence="1">
    <location>
        <begin position="8"/>
        <end position="27"/>
    </location>
</feature>
<proteinExistence type="predicted"/>
<gene>
    <name evidence="2" type="ORF">OLEA9_A116581</name>
</gene>
<feature type="region of interest" description="Disordered" evidence="1">
    <location>
        <begin position="1"/>
        <end position="27"/>
    </location>
</feature>
<dbReference type="Proteomes" id="UP000594638">
    <property type="component" value="Unassembled WGS sequence"/>
</dbReference>